<keyword evidence="2" id="KW-1185">Reference proteome</keyword>
<sequence>MDGERSVWRRLAHRWRQANAVPVPHVTTPGRAAVPYPTLSHPERRTFAQCEQSLLREVVDAAAWSRRLEARGDLSFPVPWLVQPERVRAAMSDDTRGHAPTATQMHAVVDWLVHVGALRALPSTHRDELVRSGIAHRQALVASGWSRTVPSDPPGFAERVEQSYREQDRDAWVVVPEGMLRVYPQLADADDDWRAAAGRAQPPTLPPA</sequence>
<gene>
    <name evidence="1" type="ORF">E9228_002402</name>
</gene>
<proteinExistence type="predicted"/>
<name>A0ABX0T8C6_9MICO</name>
<dbReference type="EMBL" id="JAAOYO010000003">
    <property type="protein sequence ID" value="NII41755.1"/>
    <property type="molecule type" value="Genomic_DNA"/>
</dbReference>
<accession>A0ABX0T8C6</accession>
<dbReference type="Proteomes" id="UP001318300">
    <property type="component" value="Unassembled WGS sequence"/>
</dbReference>
<protein>
    <submittedName>
        <fullName evidence="1">Uncharacterized protein</fullName>
    </submittedName>
</protein>
<organism evidence="1 2">
    <name type="scientific">Curtobacterium salicis</name>
    <dbReference type="NCBI Taxonomy" id="1779862"/>
    <lineage>
        <taxon>Bacteria</taxon>
        <taxon>Bacillati</taxon>
        <taxon>Actinomycetota</taxon>
        <taxon>Actinomycetes</taxon>
        <taxon>Micrococcales</taxon>
        <taxon>Microbacteriaceae</taxon>
        <taxon>Curtobacterium</taxon>
    </lineage>
</organism>
<reference evidence="1 2" key="1">
    <citation type="submission" date="2020-03" db="EMBL/GenBank/DDBJ databases">
        <title>Above-ground endophytic microbial communities from plants in different locations in the United States.</title>
        <authorList>
            <person name="Frank C."/>
        </authorList>
    </citation>
    <scope>NUCLEOTIDE SEQUENCE [LARGE SCALE GENOMIC DNA]</scope>
    <source>
        <strain evidence="1 2">WW7</strain>
    </source>
</reference>
<evidence type="ECO:0000313" key="2">
    <source>
        <dbReference type="Proteomes" id="UP001318300"/>
    </source>
</evidence>
<evidence type="ECO:0000313" key="1">
    <source>
        <dbReference type="EMBL" id="NII41755.1"/>
    </source>
</evidence>
<comment type="caution">
    <text evidence="1">The sequence shown here is derived from an EMBL/GenBank/DDBJ whole genome shotgun (WGS) entry which is preliminary data.</text>
</comment>